<gene>
    <name evidence="1" type="ORF">MmiHf6_04300</name>
</gene>
<dbReference type="Proteomes" id="UP001302978">
    <property type="component" value="Chromosome"/>
</dbReference>
<dbReference type="AlphaFoldDB" id="A0AA96UZT4"/>
<evidence type="ECO:0000313" key="2">
    <source>
        <dbReference type="Proteomes" id="UP001302978"/>
    </source>
</evidence>
<keyword evidence="2" id="KW-1185">Reference proteome</keyword>
<sequence>MMKLMMRLMTKSETDEFDDCSCGLILMIESVIDFIELYDLFL</sequence>
<dbReference type="KEGG" id="mehf:MmiHf6_04300"/>
<name>A0AA96UZT4_9EURY</name>
<evidence type="ECO:0000313" key="1">
    <source>
        <dbReference type="EMBL" id="WNY23128.1"/>
    </source>
</evidence>
<organism evidence="1 2">
    <name type="scientific">Methanimicrococcus hongohii</name>
    <dbReference type="NCBI Taxonomy" id="3028295"/>
    <lineage>
        <taxon>Archaea</taxon>
        <taxon>Methanobacteriati</taxon>
        <taxon>Methanobacteriota</taxon>
        <taxon>Stenosarchaea group</taxon>
        <taxon>Methanomicrobia</taxon>
        <taxon>Methanosarcinales</taxon>
        <taxon>Methanosarcinaceae</taxon>
        <taxon>Methanimicrococcus</taxon>
    </lineage>
</organism>
<dbReference type="EMBL" id="CP131059">
    <property type="protein sequence ID" value="WNY23128.1"/>
    <property type="molecule type" value="Genomic_DNA"/>
</dbReference>
<accession>A0AA96UZT4</accession>
<protein>
    <submittedName>
        <fullName evidence="1">Uncharacterized protein</fullName>
    </submittedName>
</protein>
<proteinExistence type="predicted"/>
<reference evidence="1 2" key="1">
    <citation type="submission" date="2023-07" db="EMBL/GenBank/DDBJ databases">
        <title>Closed genoem sequence of Methanomicrococcus sp. Hf6.</title>
        <authorList>
            <person name="Poehlein A."/>
            <person name="Protasov E."/>
            <person name="Platt K."/>
            <person name="Reeh H."/>
            <person name="Daniel R."/>
            <person name="Brune A."/>
        </authorList>
    </citation>
    <scope>NUCLEOTIDE SEQUENCE [LARGE SCALE GENOMIC DNA]</scope>
    <source>
        <strain evidence="1 2">Hf6</strain>
    </source>
</reference>